<proteinExistence type="predicted"/>
<evidence type="ECO:0000313" key="2">
    <source>
        <dbReference type="Proteomes" id="UP001366085"/>
    </source>
</evidence>
<organism evidence="1 2">
    <name type="scientific">Microbacterium istanbulense</name>
    <dbReference type="NCBI Taxonomy" id="3122049"/>
    <lineage>
        <taxon>Bacteria</taxon>
        <taxon>Bacillati</taxon>
        <taxon>Actinomycetota</taxon>
        <taxon>Actinomycetes</taxon>
        <taxon>Micrococcales</taxon>
        <taxon>Microbacteriaceae</taxon>
        <taxon>Microbacterium</taxon>
    </lineage>
</organism>
<protein>
    <submittedName>
        <fullName evidence="1">Uncharacterized protein</fullName>
    </submittedName>
</protein>
<name>A0ABU8LHB1_9MICO</name>
<accession>A0ABU8LHB1</accession>
<comment type="caution">
    <text evidence="1">The sequence shown here is derived from an EMBL/GenBank/DDBJ whole genome shotgun (WGS) entry which is preliminary data.</text>
</comment>
<dbReference type="EMBL" id="JBBDGN010000001">
    <property type="protein sequence ID" value="MEJ1090331.1"/>
    <property type="molecule type" value="Genomic_DNA"/>
</dbReference>
<sequence>MTIPEPPRGWWHRNRLALLVVAVLLPVVGLGIPRVEWQIGYSMAAEQTPVEVADKGTLDLHDATWGPIRSGEIDDLTGLDMPPDTRLLAAAIPVDPADGSKVYCNSPRLVQQSTGREWKPVRSEIGIPYVAEERDLCDSTTTEPYQMVVAFVVPDDVSGPFWVDVTSAEETFVRFSIDP</sequence>
<evidence type="ECO:0000313" key="1">
    <source>
        <dbReference type="EMBL" id="MEJ1090331.1"/>
    </source>
</evidence>
<gene>
    <name evidence="1" type="ORF">WDU93_01400</name>
</gene>
<dbReference type="RefSeq" id="WP_337316598.1">
    <property type="nucleotide sequence ID" value="NZ_JBBDGN010000001.1"/>
</dbReference>
<keyword evidence="2" id="KW-1185">Reference proteome</keyword>
<reference evidence="1 2" key="1">
    <citation type="submission" date="2024-02" db="EMBL/GenBank/DDBJ databases">
        <authorList>
            <person name="Saticioglu I.B."/>
        </authorList>
    </citation>
    <scope>NUCLEOTIDE SEQUENCE [LARGE SCALE GENOMIC DNA]</scope>
    <source>
        <strain evidence="1 2">Mu-43</strain>
    </source>
</reference>
<dbReference type="Proteomes" id="UP001366085">
    <property type="component" value="Unassembled WGS sequence"/>
</dbReference>